<accession>A0A9D5C0I8</accession>
<dbReference type="GO" id="GO:0009733">
    <property type="term" value="P:response to auxin"/>
    <property type="evidence" value="ECO:0007669"/>
    <property type="project" value="InterPro"/>
</dbReference>
<dbReference type="InterPro" id="IPR003676">
    <property type="entry name" value="SAUR_fam"/>
</dbReference>
<dbReference type="Proteomes" id="UP001085076">
    <property type="component" value="Miscellaneous, Linkage group lg09"/>
</dbReference>
<dbReference type="AlphaFoldDB" id="A0A9D5C0I8"/>
<dbReference type="PANTHER" id="PTHR11129:SF10">
    <property type="entry name" value="PROTEIN PRENYLYLTRANSFERASE SUPERFAMILY PROTEIN"/>
    <property type="match status" value="1"/>
</dbReference>
<protein>
    <submittedName>
        <fullName evidence="6">Uncharacterized protein</fullName>
    </submittedName>
</protein>
<dbReference type="EMBL" id="JAGGNH010000009">
    <property type="protein sequence ID" value="KAJ0964250.1"/>
    <property type="molecule type" value="Genomic_DNA"/>
</dbReference>
<keyword evidence="7" id="KW-1185">Reference proteome</keyword>
<name>A0A9D5C0I8_9LILI</name>
<keyword evidence="4" id="KW-0808">Transferase</keyword>
<evidence type="ECO:0000256" key="3">
    <source>
        <dbReference type="ARBA" id="ARBA00022602"/>
    </source>
</evidence>
<evidence type="ECO:0000313" key="7">
    <source>
        <dbReference type="Proteomes" id="UP001085076"/>
    </source>
</evidence>
<dbReference type="Gene3D" id="1.25.40.120">
    <property type="entry name" value="Protein prenylyltransferase"/>
    <property type="match status" value="1"/>
</dbReference>
<evidence type="ECO:0000256" key="2">
    <source>
        <dbReference type="ARBA" id="ARBA00006974"/>
    </source>
</evidence>
<organism evidence="6 7">
    <name type="scientific">Dioscorea zingiberensis</name>
    <dbReference type="NCBI Taxonomy" id="325984"/>
    <lineage>
        <taxon>Eukaryota</taxon>
        <taxon>Viridiplantae</taxon>
        <taxon>Streptophyta</taxon>
        <taxon>Embryophyta</taxon>
        <taxon>Tracheophyta</taxon>
        <taxon>Spermatophyta</taxon>
        <taxon>Magnoliopsida</taxon>
        <taxon>Liliopsida</taxon>
        <taxon>Dioscoreales</taxon>
        <taxon>Dioscoreaceae</taxon>
        <taxon>Dioscorea</taxon>
    </lineage>
</organism>
<evidence type="ECO:0000313" key="6">
    <source>
        <dbReference type="EMBL" id="KAJ0964250.1"/>
    </source>
</evidence>
<keyword evidence="3" id="KW-0637">Prenyltransferase</keyword>
<comment type="similarity">
    <text evidence="1">Belongs to the protein prenyltransferase subunit alpha family.</text>
</comment>
<dbReference type="GO" id="GO:0004662">
    <property type="term" value="F:CAAX-protein geranylgeranyltransferase activity"/>
    <property type="evidence" value="ECO:0007669"/>
    <property type="project" value="TreeGrafter"/>
</dbReference>
<comment type="similarity">
    <text evidence="2">Belongs to the ARG7 family.</text>
</comment>
<sequence length="552" mass="64118">MGIRVGGEGEEAKKMVVPVEYLNHPLFVALLKEAEEEYGFQYHEGVITIPCHLDYFHWSWLNVFEKPNHRFSSAFGSSSEELPQCRSQAVVSLAETLDQRQSPIRHSSSVLQSVTLEQQTGELVQQGCEEMGESSCSHVDGMMLLKQLELILEHDDLINEIGFVHPSQLATLDKSPDATQYDETAFWSKDHKLAISTEILAHLYRTAMHTYMDVKRRYGLIKLSMGKYSSESATFGSDSDHLLESEILRHTMALLILNCDFGSAWNSRKMVILGKAKLSLFMDEIRLCTLILSYSPKSEYTWSHRRWAIKIIAERFQIIHELVGRESELVKQIAEKSKMNYRAWSHLCWLIPYMTRTQVIDELNKSRKWSELHIADNCCFHFRRRLMLKMLEDVSARRDEEACINQKTEVYFLWKKELEWNELLVNRYIGREALWLHRRFLSQCYINYFCNSQEMLVSNGEDHHEISPALDTFLNQELQLFLSSLGGTVDEFGETQSQAQHATAYIIWISKQVPTFINRILQGRLQEMNLKPIMIKLCADKAHLRDSSLLEF</sequence>
<keyword evidence="5" id="KW-0677">Repeat</keyword>
<dbReference type="InterPro" id="IPR002088">
    <property type="entry name" value="Prenyl_trans_a"/>
</dbReference>
<reference evidence="6" key="1">
    <citation type="submission" date="2021-03" db="EMBL/GenBank/DDBJ databases">
        <authorList>
            <person name="Li Z."/>
            <person name="Yang C."/>
        </authorList>
    </citation>
    <scope>NUCLEOTIDE SEQUENCE</scope>
    <source>
        <strain evidence="6">Dzin_1.0</strain>
        <tissue evidence="6">Leaf</tissue>
    </source>
</reference>
<dbReference type="PANTHER" id="PTHR11129">
    <property type="entry name" value="PROTEIN FARNESYLTRANSFERASE ALPHA SUBUNIT/RAB GERANYLGERANYL TRANSFERASE ALPHA SUBUNIT"/>
    <property type="match status" value="1"/>
</dbReference>
<evidence type="ECO:0000256" key="1">
    <source>
        <dbReference type="ARBA" id="ARBA00006734"/>
    </source>
</evidence>
<dbReference type="SUPFAM" id="SSF48439">
    <property type="entry name" value="Protein prenylyltransferase"/>
    <property type="match status" value="1"/>
</dbReference>
<dbReference type="OrthoDB" id="1924260at2759"/>
<dbReference type="GO" id="GO:0005953">
    <property type="term" value="C:CAAX-protein geranylgeranyltransferase complex"/>
    <property type="evidence" value="ECO:0007669"/>
    <property type="project" value="TreeGrafter"/>
</dbReference>
<gene>
    <name evidence="6" type="ORF">J5N97_029372</name>
</gene>
<dbReference type="Pfam" id="PF02519">
    <property type="entry name" value="Auxin_inducible"/>
    <property type="match status" value="1"/>
</dbReference>
<dbReference type="Pfam" id="PF01239">
    <property type="entry name" value="PPTA"/>
    <property type="match status" value="2"/>
</dbReference>
<proteinExistence type="inferred from homology"/>
<reference evidence="6" key="2">
    <citation type="journal article" date="2022" name="Hortic Res">
        <title>The genome of Dioscorea zingiberensis sheds light on the biosynthesis, origin and evolution of the medicinally important diosgenin saponins.</title>
        <authorList>
            <person name="Li Y."/>
            <person name="Tan C."/>
            <person name="Li Z."/>
            <person name="Guo J."/>
            <person name="Li S."/>
            <person name="Chen X."/>
            <person name="Wang C."/>
            <person name="Dai X."/>
            <person name="Yang H."/>
            <person name="Song W."/>
            <person name="Hou L."/>
            <person name="Xu J."/>
            <person name="Tong Z."/>
            <person name="Xu A."/>
            <person name="Yuan X."/>
            <person name="Wang W."/>
            <person name="Yang Q."/>
            <person name="Chen L."/>
            <person name="Sun Z."/>
            <person name="Wang K."/>
            <person name="Pan B."/>
            <person name="Chen J."/>
            <person name="Bao Y."/>
            <person name="Liu F."/>
            <person name="Qi X."/>
            <person name="Gang D.R."/>
            <person name="Wen J."/>
            <person name="Li J."/>
        </authorList>
    </citation>
    <scope>NUCLEOTIDE SEQUENCE</scope>
    <source>
        <strain evidence="6">Dzin_1.0</strain>
    </source>
</reference>
<comment type="caution">
    <text evidence="6">The sequence shown here is derived from an EMBL/GenBank/DDBJ whole genome shotgun (WGS) entry which is preliminary data.</text>
</comment>
<evidence type="ECO:0000256" key="4">
    <source>
        <dbReference type="ARBA" id="ARBA00022679"/>
    </source>
</evidence>
<dbReference type="GO" id="GO:0004660">
    <property type="term" value="F:protein farnesyltransferase activity"/>
    <property type="evidence" value="ECO:0007669"/>
    <property type="project" value="TreeGrafter"/>
</dbReference>
<evidence type="ECO:0000256" key="5">
    <source>
        <dbReference type="ARBA" id="ARBA00022737"/>
    </source>
</evidence>
<dbReference type="GO" id="GO:0005965">
    <property type="term" value="C:protein farnesyltransferase complex"/>
    <property type="evidence" value="ECO:0007669"/>
    <property type="project" value="TreeGrafter"/>
</dbReference>